<comment type="caution">
    <text evidence="1">The sequence shown here is derived from an EMBL/GenBank/DDBJ whole genome shotgun (WGS) entry which is preliminary data.</text>
</comment>
<dbReference type="Proteomes" id="UP001595690">
    <property type="component" value="Unassembled WGS sequence"/>
</dbReference>
<reference evidence="2" key="1">
    <citation type="journal article" date="2019" name="Int. J. Syst. Evol. Microbiol.">
        <title>The Global Catalogue of Microorganisms (GCM) 10K type strain sequencing project: providing services to taxonomists for standard genome sequencing and annotation.</title>
        <authorList>
            <consortium name="The Broad Institute Genomics Platform"/>
            <consortium name="The Broad Institute Genome Sequencing Center for Infectious Disease"/>
            <person name="Wu L."/>
            <person name="Ma J."/>
        </authorList>
    </citation>
    <scope>NUCLEOTIDE SEQUENCE [LARGE SCALE GENOMIC DNA]</scope>
    <source>
        <strain evidence="2">CGMCC 4.7405</strain>
    </source>
</reference>
<proteinExistence type="predicted"/>
<dbReference type="RefSeq" id="WP_382374034.1">
    <property type="nucleotide sequence ID" value="NZ_JBHRZI010000015.1"/>
</dbReference>
<keyword evidence="2" id="KW-1185">Reference proteome</keyword>
<gene>
    <name evidence="1" type="ORF">ACFOWZ_18480</name>
</gene>
<dbReference type="EMBL" id="JBHRZI010000015">
    <property type="protein sequence ID" value="MFC3893467.1"/>
    <property type="molecule type" value="Genomic_DNA"/>
</dbReference>
<evidence type="ECO:0000313" key="1">
    <source>
        <dbReference type="EMBL" id="MFC3893467.1"/>
    </source>
</evidence>
<protein>
    <submittedName>
        <fullName evidence="1">Uncharacterized protein</fullName>
    </submittedName>
</protein>
<evidence type="ECO:0000313" key="2">
    <source>
        <dbReference type="Proteomes" id="UP001595690"/>
    </source>
</evidence>
<sequence length="109" mass="12726">MRISRALLFVRFYRRNGRLWVRSWWRRFELEPGMAAELTKVAGPRRRLTILSDGEVLWSCVYWPSLWNLVIDPDLDFTSAEPEDFDLGLMVSNVLSNPARLERLRTGGG</sequence>
<name>A0ABV8BVR8_9PSEU</name>
<accession>A0ABV8BVR8</accession>
<organism evidence="1 2">
    <name type="scientific">Lentzea rhizosphaerae</name>
    <dbReference type="NCBI Taxonomy" id="2041025"/>
    <lineage>
        <taxon>Bacteria</taxon>
        <taxon>Bacillati</taxon>
        <taxon>Actinomycetota</taxon>
        <taxon>Actinomycetes</taxon>
        <taxon>Pseudonocardiales</taxon>
        <taxon>Pseudonocardiaceae</taxon>
        <taxon>Lentzea</taxon>
    </lineage>
</organism>